<dbReference type="GO" id="GO:0006646">
    <property type="term" value="P:phosphatidylethanolamine biosynthetic process"/>
    <property type="evidence" value="ECO:0007669"/>
    <property type="project" value="UniProtKB-UniRule"/>
</dbReference>
<sequence>MDTFSLPDQKTFAFNIARPGWPLIGALAFFAALFALFGLGWAAAAFSGAALFVCFFFRDPQRPVPSGEKALVSPADGRVIFAGTADGKHFYPGECVKISVFMSVFNVHVNRIPESGKVKKIWYFPGRFFSANLDKASEQNEHNAIFLETDRGHAICVVQIAGLIARRILCDISGGDSVKRGERLGMICFGSRVDLYLPPDFTLSVKKGDRVKAASSIMGYLE</sequence>
<comment type="subcellular location">
    <subcellularLocation>
        <location evidence="11">Cell membrane</location>
        <topology evidence="11">Peripheral membrane protein</topology>
    </subcellularLocation>
</comment>
<feature type="chain" id="PRO_5023537559" description="Phosphatidylserine decarboxylase beta chain" evidence="11">
    <location>
        <begin position="1"/>
        <end position="190"/>
    </location>
</feature>
<keyword evidence="10 11" id="KW-0670">Pyruvate</keyword>
<keyword evidence="6 11" id="KW-0865">Zymogen</keyword>
<dbReference type="EMBL" id="CAACVI010000051">
    <property type="protein sequence ID" value="VEN75362.1"/>
    <property type="molecule type" value="Genomic_DNA"/>
</dbReference>
<evidence type="ECO:0000256" key="4">
    <source>
        <dbReference type="ARBA" id="ARBA00023098"/>
    </source>
</evidence>
<dbReference type="PANTHER" id="PTHR35809">
    <property type="entry name" value="ARCHAETIDYLSERINE DECARBOXYLASE PROENZYME-RELATED"/>
    <property type="match status" value="1"/>
</dbReference>
<evidence type="ECO:0000256" key="7">
    <source>
        <dbReference type="ARBA" id="ARBA00023209"/>
    </source>
</evidence>
<dbReference type="Pfam" id="PF02666">
    <property type="entry name" value="PS_Dcarbxylase"/>
    <property type="match status" value="1"/>
</dbReference>
<feature type="transmembrane region" description="Helical" evidence="12">
    <location>
        <begin position="24"/>
        <end position="57"/>
    </location>
</feature>
<proteinExistence type="inferred from homology"/>
<comment type="catalytic activity">
    <reaction evidence="11">
        <text>a 1,2-diacyl-sn-glycero-3-phospho-L-serine + H(+) = a 1,2-diacyl-sn-glycero-3-phosphoethanolamine + CO2</text>
        <dbReference type="Rhea" id="RHEA:20828"/>
        <dbReference type="ChEBI" id="CHEBI:15378"/>
        <dbReference type="ChEBI" id="CHEBI:16526"/>
        <dbReference type="ChEBI" id="CHEBI:57262"/>
        <dbReference type="ChEBI" id="CHEBI:64612"/>
        <dbReference type="EC" id="4.1.1.65"/>
    </reaction>
</comment>
<keyword evidence="2 11" id="KW-0444">Lipid biosynthesis</keyword>
<comment type="cofactor">
    <cofactor evidence="11">
        <name>pyruvate</name>
        <dbReference type="ChEBI" id="CHEBI:15361"/>
    </cofactor>
    <text evidence="11">Binds 1 pyruvoyl group covalently per subunit.</text>
</comment>
<reference evidence="13" key="1">
    <citation type="submission" date="2019-01" db="EMBL/GenBank/DDBJ databases">
        <authorList>
            <consortium name="Genoscope - CEA"/>
            <person name="William W."/>
        </authorList>
    </citation>
    <scope>NUCLEOTIDE SEQUENCE</scope>
    <source>
        <strain evidence="13">CR-1</strain>
    </source>
</reference>
<dbReference type="EC" id="4.1.1.65" evidence="11"/>
<dbReference type="PANTHER" id="PTHR35809:SF1">
    <property type="entry name" value="ARCHAETIDYLSERINE DECARBOXYLASE PROENZYME-RELATED"/>
    <property type="match status" value="1"/>
</dbReference>
<evidence type="ECO:0000256" key="10">
    <source>
        <dbReference type="ARBA" id="ARBA00023317"/>
    </source>
</evidence>
<dbReference type="InterPro" id="IPR033175">
    <property type="entry name" value="PSD-A"/>
</dbReference>
<keyword evidence="3 11" id="KW-0210">Decarboxylase</keyword>
<feature type="site" description="Cleavage (non-hydrolytic); by autocatalysis" evidence="11">
    <location>
        <begin position="190"/>
        <end position="191"/>
    </location>
</feature>
<feature type="active site" description="Schiff-base intermediate with substrate; via pyruvic acid" evidence="11">
    <location>
        <position position="191"/>
    </location>
</feature>
<accession>A0A484HJJ1</accession>
<comment type="pathway">
    <text evidence="11">Phospholipid metabolism; phosphatidylethanolamine biosynthesis; phosphatidylethanolamine from CDP-diacylglycerol: step 2/2.</text>
</comment>
<comment type="PTM">
    <text evidence="11">Is synthesized initially as an inactive proenzyme. Formation of the active enzyme involves a self-maturation process in which the active site pyruvoyl group is generated from an internal serine residue via an autocatalytic post-translational modification. Two non-identical subunits are generated from the proenzyme in this reaction, and the pyruvate is formed at the N-terminus of the alpha chain, which is derived from the carboxyl end of the proenzyme. The post-translation cleavage follows an unusual pathway, termed non-hydrolytic serinolysis, in which the side chain hydroxyl group of the serine supplies its oxygen atom to form the C-terminus of the beta chain, while the remainder of the serine residue undergoes an oxidative deamination to produce ammonia and the pyruvoyl prosthetic group on the alpha chain.</text>
</comment>
<comment type="function">
    <text evidence="11">Catalyzes the formation of phosphatidylethanolamine (PtdEtn) from phosphatidylserine (PtdSer).</text>
</comment>
<evidence type="ECO:0000256" key="9">
    <source>
        <dbReference type="ARBA" id="ARBA00023264"/>
    </source>
</evidence>
<keyword evidence="7 11" id="KW-0594">Phospholipid biosynthesis</keyword>
<evidence type="ECO:0000256" key="8">
    <source>
        <dbReference type="ARBA" id="ARBA00023239"/>
    </source>
</evidence>
<dbReference type="HAMAP" id="MF_00664">
    <property type="entry name" value="PS_decarb_PSD_A"/>
    <property type="match status" value="1"/>
</dbReference>
<evidence type="ECO:0000256" key="6">
    <source>
        <dbReference type="ARBA" id="ARBA00023145"/>
    </source>
</evidence>
<dbReference type="GO" id="GO:0005886">
    <property type="term" value="C:plasma membrane"/>
    <property type="evidence" value="ECO:0007669"/>
    <property type="project" value="UniProtKB-SubCell"/>
</dbReference>
<comment type="similarity">
    <text evidence="11">Belongs to the phosphatidylserine decarboxylase family. PSD-A subfamily.</text>
</comment>
<keyword evidence="12" id="KW-1133">Transmembrane helix</keyword>
<dbReference type="InterPro" id="IPR003817">
    <property type="entry name" value="PS_Dcarbxylase"/>
</dbReference>
<evidence type="ECO:0000313" key="13">
    <source>
        <dbReference type="EMBL" id="VEN75362.1"/>
    </source>
</evidence>
<organism evidence="13">
    <name type="scientific">uncultured Desulfobacteraceae bacterium</name>
    <dbReference type="NCBI Taxonomy" id="218296"/>
    <lineage>
        <taxon>Bacteria</taxon>
        <taxon>Pseudomonadati</taxon>
        <taxon>Thermodesulfobacteriota</taxon>
        <taxon>Desulfobacteria</taxon>
        <taxon>Desulfobacterales</taxon>
        <taxon>Desulfobacteraceae</taxon>
        <taxon>environmental samples</taxon>
    </lineage>
</organism>
<feature type="chain" id="PRO_5023537560" description="Phosphatidylserine decarboxylase alpha chain" evidence="11">
    <location>
        <begin position="191"/>
        <end position="222"/>
    </location>
</feature>
<keyword evidence="12" id="KW-0812">Transmembrane</keyword>
<comment type="subunit">
    <text evidence="11">Heterodimer of a large membrane-associated beta subunit and a small pyruvoyl-containing alpha subunit.</text>
</comment>
<keyword evidence="8 11" id="KW-0456">Lyase</keyword>
<evidence type="ECO:0000256" key="2">
    <source>
        <dbReference type="ARBA" id="ARBA00022516"/>
    </source>
</evidence>
<evidence type="ECO:0000256" key="12">
    <source>
        <dbReference type="SAM" id="Phobius"/>
    </source>
</evidence>
<evidence type="ECO:0000256" key="11">
    <source>
        <dbReference type="HAMAP-Rule" id="MF_00664"/>
    </source>
</evidence>
<evidence type="ECO:0000256" key="3">
    <source>
        <dbReference type="ARBA" id="ARBA00022793"/>
    </source>
</evidence>
<protein>
    <recommendedName>
        <fullName evidence="11">Phosphatidylserine decarboxylase proenzyme</fullName>
        <ecNumber evidence="11">4.1.1.65</ecNumber>
    </recommendedName>
    <component>
        <recommendedName>
            <fullName evidence="11">Phosphatidylserine decarboxylase alpha chain</fullName>
        </recommendedName>
    </component>
    <component>
        <recommendedName>
            <fullName evidence="11">Phosphatidylserine decarboxylase beta chain</fullName>
        </recommendedName>
    </component>
</protein>
<feature type="modified residue" description="Pyruvic acid (Ser); by autocatalysis" evidence="11">
    <location>
        <position position="191"/>
    </location>
</feature>
<keyword evidence="5 11" id="KW-0472">Membrane</keyword>
<keyword evidence="4 11" id="KW-0443">Lipid metabolism</keyword>
<gene>
    <name evidence="11 13" type="primary">psd</name>
    <name evidence="13" type="ORF">EPICR_80055</name>
</gene>
<dbReference type="UniPathway" id="UPA00558">
    <property type="reaction ID" value="UER00616"/>
</dbReference>
<evidence type="ECO:0000256" key="5">
    <source>
        <dbReference type="ARBA" id="ARBA00023136"/>
    </source>
</evidence>
<keyword evidence="1 11" id="KW-1003">Cell membrane</keyword>
<dbReference type="NCBIfam" id="NF003685">
    <property type="entry name" value="PRK05305.2-5"/>
    <property type="match status" value="1"/>
</dbReference>
<dbReference type="GO" id="GO:0004609">
    <property type="term" value="F:phosphatidylserine decarboxylase activity"/>
    <property type="evidence" value="ECO:0007669"/>
    <property type="project" value="UniProtKB-UniRule"/>
</dbReference>
<dbReference type="AlphaFoldDB" id="A0A484HJJ1"/>
<name>A0A484HJJ1_9BACT</name>
<dbReference type="NCBIfam" id="NF003678">
    <property type="entry name" value="PRK05305.1-2"/>
    <property type="match status" value="1"/>
</dbReference>
<evidence type="ECO:0000256" key="1">
    <source>
        <dbReference type="ARBA" id="ARBA00022475"/>
    </source>
</evidence>
<keyword evidence="9 11" id="KW-1208">Phospholipid metabolism</keyword>